<gene>
    <name evidence="1" type="ORF">CLOSTASPAR_05970</name>
</gene>
<name>C0D9M0_9FIRM</name>
<dbReference type="Proteomes" id="UP000004756">
    <property type="component" value="Unassembled WGS sequence"/>
</dbReference>
<dbReference type="HOGENOM" id="CLU_080981_1_0_9"/>
<accession>C0D9M0</accession>
<reference evidence="1 2" key="2">
    <citation type="submission" date="2009-02" db="EMBL/GenBank/DDBJ databases">
        <title>Draft genome sequence of Clostridium asparagiforme (DSM 15981).</title>
        <authorList>
            <person name="Sudarsanam P."/>
            <person name="Ley R."/>
            <person name="Guruge J."/>
            <person name="Turnbaugh P.J."/>
            <person name="Mahowald M."/>
            <person name="Liep D."/>
            <person name="Gordon J."/>
        </authorList>
    </citation>
    <scope>NUCLEOTIDE SEQUENCE [LARGE SCALE GENOMIC DNA]</scope>
    <source>
        <strain evidence="1 2">DSM 15981</strain>
    </source>
</reference>
<protein>
    <recommendedName>
        <fullName evidence="3">DUF3793 domain-containing protein</fullName>
    </recommendedName>
</protein>
<proteinExistence type="predicted"/>
<keyword evidence="2" id="KW-1185">Reference proteome</keyword>
<comment type="caution">
    <text evidence="1">The sequence shown here is derived from an EMBL/GenBank/DDBJ whole genome shotgun (WGS) entry which is preliminary data.</text>
</comment>
<dbReference type="AlphaFoldDB" id="C0D9M0"/>
<sequence>MRVSSEAIHLVATLNRNEVEIQVGLQCAPLLTGIKVSNLLGVDRQHRDTVIRLFCTTGISCRLLCECSERVTFFLFRREKLEEYLMCPEVMALMKAFGYSGVGLVDILSKVAERYSGYMKCREPFPHEIGLLLGYPVADVAGFIQNGGKDFIYSGYWKVYENLEERLEIFEEYDQAKEQVVRMIAAGADVHKILKFHRTPSRKHQIAV</sequence>
<organism evidence="1 2">
    <name type="scientific">[Clostridium] asparagiforme DSM 15981</name>
    <dbReference type="NCBI Taxonomy" id="518636"/>
    <lineage>
        <taxon>Bacteria</taxon>
        <taxon>Bacillati</taxon>
        <taxon>Bacillota</taxon>
        <taxon>Clostridia</taxon>
        <taxon>Lachnospirales</taxon>
        <taxon>Lachnospiraceae</taxon>
        <taxon>Enterocloster</taxon>
    </lineage>
</organism>
<dbReference type="Pfam" id="PF12672">
    <property type="entry name" value="DUF3793"/>
    <property type="match status" value="1"/>
</dbReference>
<dbReference type="InterPro" id="IPR024523">
    <property type="entry name" value="DUF3793"/>
</dbReference>
<dbReference type="RefSeq" id="WP_007718158.1">
    <property type="nucleotide sequence ID" value="NZ_GG657592.1"/>
</dbReference>
<evidence type="ECO:0000313" key="1">
    <source>
        <dbReference type="EMBL" id="EEG51981.1"/>
    </source>
</evidence>
<dbReference type="EMBL" id="ACCJ01000497">
    <property type="protein sequence ID" value="EEG51981.1"/>
    <property type="molecule type" value="Genomic_DNA"/>
</dbReference>
<reference evidence="1 2" key="1">
    <citation type="submission" date="2009-01" db="EMBL/GenBank/DDBJ databases">
        <authorList>
            <person name="Fulton L."/>
            <person name="Clifton S."/>
            <person name="Fulton B."/>
            <person name="Xu J."/>
            <person name="Minx P."/>
            <person name="Pepin K.H."/>
            <person name="Johnson M."/>
            <person name="Bhonagiri V."/>
            <person name="Nash W.E."/>
            <person name="Mardis E.R."/>
            <person name="Wilson R.K."/>
        </authorList>
    </citation>
    <scope>NUCLEOTIDE SEQUENCE [LARGE SCALE GENOMIC DNA]</scope>
    <source>
        <strain evidence="1 2">DSM 15981</strain>
    </source>
</reference>
<evidence type="ECO:0000313" key="2">
    <source>
        <dbReference type="Proteomes" id="UP000004756"/>
    </source>
</evidence>
<evidence type="ECO:0008006" key="3">
    <source>
        <dbReference type="Google" id="ProtNLM"/>
    </source>
</evidence>